<dbReference type="GO" id="GO:0006139">
    <property type="term" value="P:nucleobase-containing compound metabolic process"/>
    <property type="evidence" value="ECO:0007669"/>
    <property type="project" value="InterPro"/>
</dbReference>
<dbReference type="InterPro" id="IPR010997">
    <property type="entry name" value="HRDC-like_sf"/>
</dbReference>
<feature type="domain" description="HRDC" evidence="1">
    <location>
        <begin position="207"/>
        <end position="287"/>
    </location>
</feature>
<dbReference type="GO" id="GO:0003676">
    <property type="term" value="F:nucleic acid binding"/>
    <property type="evidence" value="ECO:0007669"/>
    <property type="project" value="InterPro"/>
</dbReference>
<dbReference type="InterPro" id="IPR002562">
    <property type="entry name" value="3'-5'_exonuclease_dom"/>
</dbReference>
<proteinExistence type="predicted"/>
<evidence type="ECO:0000259" key="1">
    <source>
        <dbReference type="PROSITE" id="PS50967"/>
    </source>
</evidence>
<dbReference type="CDD" id="cd06142">
    <property type="entry name" value="RNaseD_exo"/>
    <property type="match status" value="1"/>
</dbReference>
<dbReference type="RefSeq" id="WP_070068632.1">
    <property type="nucleotide sequence ID" value="NZ_MKKK01000002.1"/>
</dbReference>
<gene>
    <name evidence="2" type="ORF">BJI46_07350</name>
</gene>
<reference evidence="2 3" key="1">
    <citation type="submission" date="2016-09" db="EMBL/GenBank/DDBJ databases">
        <authorList>
            <person name="Capua I."/>
            <person name="De Benedictis P."/>
            <person name="Joannis T."/>
            <person name="Lombin L.H."/>
            <person name="Cattoli G."/>
        </authorList>
    </citation>
    <scope>NUCLEOTIDE SEQUENCE [LARGE SCALE GENOMIC DNA]</scope>
    <source>
        <strain evidence="2 3">ANC 4671</strain>
    </source>
</reference>
<dbReference type="Proteomes" id="UP000185895">
    <property type="component" value="Unassembled WGS sequence"/>
</dbReference>
<dbReference type="EMBL" id="MKKK01000002">
    <property type="protein sequence ID" value="OEY97878.1"/>
    <property type="molecule type" value="Genomic_DNA"/>
</dbReference>
<dbReference type="SMART" id="SM00341">
    <property type="entry name" value="HRDC"/>
    <property type="match status" value="1"/>
</dbReference>
<dbReference type="OrthoDB" id="9800549at2"/>
<dbReference type="GO" id="GO:0008408">
    <property type="term" value="F:3'-5' exonuclease activity"/>
    <property type="evidence" value="ECO:0007669"/>
    <property type="project" value="InterPro"/>
</dbReference>
<organism evidence="2 3">
    <name type="scientific">Acinetobacter qingfengensis</name>
    <dbReference type="NCBI Taxonomy" id="1262585"/>
    <lineage>
        <taxon>Bacteria</taxon>
        <taxon>Pseudomonadati</taxon>
        <taxon>Pseudomonadota</taxon>
        <taxon>Gammaproteobacteria</taxon>
        <taxon>Moraxellales</taxon>
        <taxon>Moraxellaceae</taxon>
        <taxon>Acinetobacter</taxon>
    </lineage>
</organism>
<dbReference type="Gene3D" id="1.10.150.80">
    <property type="entry name" value="HRDC domain"/>
    <property type="match status" value="2"/>
</dbReference>
<dbReference type="SMART" id="SM00474">
    <property type="entry name" value="35EXOc"/>
    <property type="match status" value="1"/>
</dbReference>
<dbReference type="InterPro" id="IPR044876">
    <property type="entry name" value="HRDC_dom_sf"/>
</dbReference>
<dbReference type="GO" id="GO:0000166">
    <property type="term" value="F:nucleotide binding"/>
    <property type="evidence" value="ECO:0007669"/>
    <property type="project" value="InterPro"/>
</dbReference>
<dbReference type="PROSITE" id="PS50967">
    <property type="entry name" value="HRDC"/>
    <property type="match status" value="1"/>
</dbReference>
<evidence type="ECO:0000313" key="3">
    <source>
        <dbReference type="Proteomes" id="UP000185895"/>
    </source>
</evidence>
<comment type="caution">
    <text evidence="2">The sequence shown here is derived from an EMBL/GenBank/DDBJ whole genome shotgun (WGS) entry which is preliminary data.</text>
</comment>
<accession>A0A1E7REU1</accession>
<evidence type="ECO:0000313" key="2">
    <source>
        <dbReference type="EMBL" id="OEY97878.1"/>
    </source>
</evidence>
<dbReference type="InterPro" id="IPR036397">
    <property type="entry name" value="RNaseH_sf"/>
</dbReference>
<dbReference type="InterPro" id="IPR002121">
    <property type="entry name" value="HRDC_dom"/>
</dbReference>
<keyword evidence="3" id="KW-1185">Reference proteome</keyword>
<dbReference type="SUPFAM" id="SSF47819">
    <property type="entry name" value="HRDC-like"/>
    <property type="match status" value="2"/>
</dbReference>
<sequence length="379" mass="44439">MYYQWVDQQTQLSHLVEQINCSALNALDTEFIKVDTLYPKLGVLQININDQVYLIDGHLDLADLWQKLFQARLNIFHACGEDIDLIYHYAQHAPLNNVLDTQIALAFLGYGMQMGYQAALAEILNVDVEKDQTRSDWLARPLSEEQIRYAVSDVYYLPQLAENVIQRLKQQGIYHFVVEDCQHYCQSLAEKLPLDQLYLDAANYRHSSRQLMQLQQLAMWREQLAIDTNQPRSFILKNNTIHRMLERTPHTMQQLFELGEVKPAILREHGKHILKLLNELPDQKQWPKRLAKPYRYYLDETTHKIQQLLTVISQQYGIPTDVLLRKKWLQQLQSFVLNERQDLSTLNIYLTGWRLNLLTLPLIEILAQDIAARRSNISC</sequence>
<dbReference type="PANTHER" id="PTHR47649:SF1">
    <property type="entry name" value="RIBONUCLEASE D"/>
    <property type="match status" value="1"/>
</dbReference>
<dbReference type="SUPFAM" id="SSF53098">
    <property type="entry name" value="Ribonuclease H-like"/>
    <property type="match status" value="1"/>
</dbReference>
<dbReference type="PANTHER" id="PTHR47649">
    <property type="entry name" value="RIBONUCLEASE D"/>
    <property type="match status" value="1"/>
</dbReference>
<dbReference type="STRING" id="1262585.BJI46_07350"/>
<dbReference type="Gene3D" id="3.30.420.10">
    <property type="entry name" value="Ribonuclease H-like superfamily/Ribonuclease H"/>
    <property type="match status" value="1"/>
</dbReference>
<dbReference type="InterPro" id="IPR051086">
    <property type="entry name" value="RNase_D-like"/>
</dbReference>
<dbReference type="InterPro" id="IPR012337">
    <property type="entry name" value="RNaseH-like_sf"/>
</dbReference>
<dbReference type="Pfam" id="PF01612">
    <property type="entry name" value="DNA_pol_A_exo1"/>
    <property type="match status" value="1"/>
</dbReference>
<protein>
    <submittedName>
        <fullName evidence="2">Ribonuclease D</fullName>
    </submittedName>
</protein>
<dbReference type="Pfam" id="PF00570">
    <property type="entry name" value="HRDC"/>
    <property type="match status" value="1"/>
</dbReference>
<name>A0A1E7REU1_9GAMM</name>
<dbReference type="AlphaFoldDB" id="A0A1E7REU1"/>